<feature type="region of interest" description="Disordered" evidence="1">
    <location>
        <begin position="85"/>
        <end position="129"/>
    </location>
</feature>
<evidence type="ECO:0000313" key="2">
    <source>
        <dbReference type="EMBL" id="GEU81080.1"/>
    </source>
</evidence>
<proteinExistence type="predicted"/>
<feature type="compositionally biased region" description="Low complexity" evidence="1">
    <location>
        <begin position="105"/>
        <end position="128"/>
    </location>
</feature>
<evidence type="ECO:0008006" key="3">
    <source>
        <dbReference type="Google" id="ProtNLM"/>
    </source>
</evidence>
<accession>A0A6L2N4I2</accession>
<organism evidence="2">
    <name type="scientific">Tanacetum cinerariifolium</name>
    <name type="common">Dalmatian daisy</name>
    <name type="synonym">Chrysanthemum cinerariifolium</name>
    <dbReference type="NCBI Taxonomy" id="118510"/>
    <lineage>
        <taxon>Eukaryota</taxon>
        <taxon>Viridiplantae</taxon>
        <taxon>Streptophyta</taxon>
        <taxon>Embryophyta</taxon>
        <taxon>Tracheophyta</taxon>
        <taxon>Spermatophyta</taxon>
        <taxon>Magnoliopsida</taxon>
        <taxon>eudicotyledons</taxon>
        <taxon>Gunneridae</taxon>
        <taxon>Pentapetalae</taxon>
        <taxon>asterids</taxon>
        <taxon>campanulids</taxon>
        <taxon>Asterales</taxon>
        <taxon>Asteraceae</taxon>
        <taxon>Asteroideae</taxon>
        <taxon>Anthemideae</taxon>
        <taxon>Anthemidinae</taxon>
        <taxon>Tanacetum</taxon>
    </lineage>
</organism>
<name>A0A6L2N4I2_TANCI</name>
<gene>
    <name evidence="2" type="ORF">Tci_053058</name>
</gene>
<dbReference type="AlphaFoldDB" id="A0A6L2N4I2"/>
<comment type="caution">
    <text evidence="2">The sequence shown here is derived from an EMBL/GenBank/DDBJ whole genome shotgun (WGS) entry which is preliminary data.</text>
</comment>
<reference evidence="2" key="1">
    <citation type="journal article" date="2019" name="Sci. Rep.">
        <title>Draft genome of Tanacetum cinerariifolium, the natural source of mosquito coil.</title>
        <authorList>
            <person name="Yamashiro T."/>
            <person name="Shiraishi A."/>
            <person name="Satake H."/>
            <person name="Nakayama K."/>
        </authorList>
    </citation>
    <scope>NUCLEOTIDE SEQUENCE</scope>
</reference>
<sequence length="490" mass="55351">MVAILEKSEHNVDFHSIVDFIEASHLRYALTFKPTVYVSHIRQFWSTARIETTKEGTKILATIDGNLRTIFESSIRRNLKLNDEGEGSATLTEPHHIPSPEAQQTSPTTYSSPTLPPVTTAPIPTVTPSDIPYLRQYTRRARIAQSLALLPVADEPASPLRDVSQGEACPTVSSFEAEQDRANIAKTSTLPYESTSRVPFLAADEGTTVLSSGVAEVPTGSGSIPTVGPPAARVPTGSDVVPTVGLIFATATVVTPYIRRKGKEKMIESKTPKKKKTQEQMDIQMARQLDEEMQREAQRMNEQIAKDSKISRIHVEEELQIMIDGLDRRNETVAKYQDNYAKVQKYQSQQRKPLIKKQQREFYTLVLRNQAGWKAKDFKGMTLEDIKENFNVVWKQIHDFIPIGSKEEAGRFKRKGIRFEQESVKKLKTLDWSIKFRGGFLGIKCTRHSHCHLWSSHYQKKFPVPVKKIPTAEEKQCHCCEDCTATKVKK</sequence>
<dbReference type="EMBL" id="BKCJ010008204">
    <property type="protein sequence ID" value="GEU81080.1"/>
    <property type="molecule type" value="Genomic_DNA"/>
</dbReference>
<protein>
    <recommendedName>
        <fullName evidence="3">Xylulose kinase-1</fullName>
    </recommendedName>
</protein>
<evidence type="ECO:0000256" key="1">
    <source>
        <dbReference type="SAM" id="MobiDB-lite"/>
    </source>
</evidence>